<keyword evidence="2" id="KW-1185">Reference proteome</keyword>
<protein>
    <submittedName>
        <fullName evidence="1">Uncharacterized protein</fullName>
    </submittedName>
</protein>
<proteinExistence type="predicted"/>
<gene>
    <name evidence="1" type="ORF">PSAL_030960</name>
</gene>
<evidence type="ECO:0000313" key="2">
    <source>
        <dbReference type="Proteomes" id="UP000283786"/>
    </source>
</evidence>
<sequence length="39" mass="4500">MDVVDAFCNDDTELCQERADRVHDLCPLPDQEVPRLVIE</sequence>
<evidence type="ECO:0000313" key="1">
    <source>
        <dbReference type="EMBL" id="QPM91834.1"/>
    </source>
</evidence>
<dbReference type="Proteomes" id="UP000283786">
    <property type="component" value="Chromosome"/>
</dbReference>
<organism evidence="1 2">
    <name type="scientific">Pseudooceanicola algae</name>
    <dbReference type="NCBI Taxonomy" id="1537215"/>
    <lineage>
        <taxon>Bacteria</taxon>
        <taxon>Pseudomonadati</taxon>
        <taxon>Pseudomonadota</taxon>
        <taxon>Alphaproteobacteria</taxon>
        <taxon>Rhodobacterales</taxon>
        <taxon>Paracoccaceae</taxon>
        <taxon>Pseudooceanicola</taxon>
    </lineage>
</organism>
<name>A0A418SJB9_9RHOB</name>
<reference evidence="1 2" key="1">
    <citation type="submission" date="2020-08" db="EMBL/GenBank/DDBJ databases">
        <title>Genome sequence of Rhodobacteraceae bacterium Lw-13e.</title>
        <authorList>
            <person name="Poehlein A."/>
            <person name="Wolter L."/>
            <person name="Daniel R."/>
            <person name="Brinkhoff T."/>
        </authorList>
    </citation>
    <scope>NUCLEOTIDE SEQUENCE [LARGE SCALE GENOMIC DNA]</scope>
    <source>
        <strain evidence="1 2">Lw-13e</strain>
    </source>
</reference>
<dbReference type="EMBL" id="CP060436">
    <property type="protein sequence ID" value="QPM91834.1"/>
    <property type="molecule type" value="Genomic_DNA"/>
</dbReference>
<dbReference type="KEGG" id="palw:PSAL_030960"/>
<accession>A0A418SJB9</accession>
<dbReference type="AlphaFoldDB" id="A0A418SJB9"/>